<dbReference type="EMBL" id="CP101497">
    <property type="protein sequence ID" value="UTT62275.1"/>
    <property type="molecule type" value="Genomic_DNA"/>
</dbReference>
<name>A0ABY5FVE4_9MICO</name>
<dbReference type="SUPFAM" id="SSF56601">
    <property type="entry name" value="beta-lactamase/transpeptidase-like"/>
    <property type="match status" value="1"/>
</dbReference>
<evidence type="ECO:0000259" key="1">
    <source>
        <dbReference type="Pfam" id="PF00768"/>
    </source>
</evidence>
<gene>
    <name evidence="2" type="ORF">NNL39_11515</name>
</gene>
<dbReference type="InterPro" id="IPR012338">
    <property type="entry name" value="Beta-lactam/transpept-like"/>
</dbReference>
<keyword evidence="2" id="KW-0645">Protease</keyword>
<reference evidence="2" key="1">
    <citation type="submission" date="2022-07" db="EMBL/GenBank/DDBJ databases">
        <title>Taxonomic analysis of Microcella humidisoli nov. sp., isolated from riverside soil.</title>
        <authorList>
            <person name="Molina K.M."/>
            <person name="Kim S.B."/>
        </authorList>
    </citation>
    <scope>NUCLEOTIDE SEQUENCE</scope>
    <source>
        <strain evidence="2">MMS21-STM10</strain>
    </source>
</reference>
<evidence type="ECO:0000313" key="2">
    <source>
        <dbReference type="EMBL" id="UTT62275.1"/>
    </source>
</evidence>
<evidence type="ECO:0000313" key="3">
    <source>
        <dbReference type="Proteomes" id="UP001060039"/>
    </source>
</evidence>
<organism evidence="2 3">
    <name type="scientific">Microcella humidisoli</name>
    <dbReference type="NCBI Taxonomy" id="2963406"/>
    <lineage>
        <taxon>Bacteria</taxon>
        <taxon>Bacillati</taxon>
        <taxon>Actinomycetota</taxon>
        <taxon>Actinomycetes</taxon>
        <taxon>Micrococcales</taxon>
        <taxon>Microbacteriaceae</taxon>
        <taxon>Microcella</taxon>
    </lineage>
</organism>
<keyword evidence="3" id="KW-1185">Reference proteome</keyword>
<dbReference type="Pfam" id="PF00768">
    <property type="entry name" value="Peptidase_S11"/>
    <property type="match status" value="1"/>
</dbReference>
<dbReference type="GO" id="GO:0009002">
    <property type="term" value="F:serine-type D-Ala-D-Ala carboxypeptidase activity"/>
    <property type="evidence" value="ECO:0007669"/>
    <property type="project" value="UniProtKB-EC"/>
</dbReference>
<proteinExistence type="predicted"/>
<keyword evidence="2" id="KW-0378">Hydrolase</keyword>
<sequence>MSPSRTARRVRATGMVALLALVASSIGYTAYAALAPLPAVAPVVLPLEQVSTPAPTVTLPAYGASAIAAAEGEQIYAGRDLDTPRPIASIAKVVTALVVLAEHPIEGDGPGAAITLTAADSRLPARYAAINGTVAPAPAGAVVTQRQMIELMMVHSANNYAESLAVWGFGSVDAYLAAARRWLEARGLEGIRIADTTGFSADNRATPRDLVSLARIAAADPVVATASARRTLTVAGIGTYENRNLALGTAGITGLKTGTLRVVGSNLLFSGTVTAGETPVDVVGVVIGAPDQATIARDLRRLIASVVDDYHSISIGEPGAVVAEYTAPWGDTAQLVVDETVDDLVWGEVRSVAFTSAPEVRPGLDAGAAPTLIVRYGDRDVRLDLRWVGSIDEPPLTWRLAQPIAELTGG</sequence>
<dbReference type="InterPro" id="IPR001967">
    <property type="entry name" value="Peptidase_S11_N"/>
</dbReference>
<accession>A0ABY5FVE4</accession>
<dbReference type="EC" id="3.4.16.4" evidence="2"/>
<dbReference type="Proteomes" id="UP001060039">
    <property type="component" value="Chromosome"/>
</dbReference>
<dbReference type="Gene3D" id="3.40.710.10">
    <property type="entry name" value="DD-peptidase/beta-lactamase superfamily"/>
    <property type="match status" value="1"/>
</dbReference>
<feature type="domain" description="Peptidase S11 D-alanyl-D-alanine carboxypeptidase A N-terminal" evidence="1">
    <location>
        <begin position="70"/>
        <end position="290"/>
    </location>
</feature>
<protein>
    <submittedName>
        <fullName evidence="2">D-alanyl-D-alanine carboxypeptidase</fullName>
        <ecNumber evidence="2">3.4.16.4</ecNumber>
    </submittedName>
</protein>
<keyword evidence="2" id="KW-0121">Carboxypeptidase</keyword>
<dbReference type="RefSeq" id="WP_255159418.1">
    <property type="nucleotide sequence ID" value="NZ_CP101497.1"/>
</dbReference>